<dbReference type="Pfam" id="PF13927">
    <property type="entry name" value="Ig_3"/>
    <property type="match status" value="2"/>
</dbReference>
<evidence type="ECO:0000256" key="5">
    <source>
        <dbReference type="ARBA" id="ARBA00012062"/>
    </source>
</evidence>
<dbReference type="Pfam" id="PF19520">
    <property type="entry name" value="Dpp_8_9_N"/>
    <property type="match status" value="1"/>
</dbReference>
<dbReference type="PROSITE" id="PS50853">
    <property type="entry name" value="FN3"/>
    <property type="match status" value="5"/>
</dbReference>
<feature type="transmembrane region" description="Helical" evidence="20">
    <location>
        <begin position="1874"/>
        <end position="1896"/>
    </location>
</feature>
<dbReference type="SUPFAM" id="SSF49265">
    <property type="entry name" value="Fibronectin type III"/>
    <property type="match status" value="3"/>
</dbReference>
<dbReference type="FunFam" id="3.40.50.1820:FF:000016">
    <property type="entry name" value="Dipeptidyl peptidase 8-like isoform"/>
    <property type="match status" value="1"/>
</dbReference>
<feature type="domain" description="Fibronectin type-III" evidence="22">
    <location>
        <begin position="1445"/>
        <end position="1541"/>
    </location>
</feature>
<feature type="domain" description="Fibronectin type-III" evidence="22">
    <location>
        <begin position="1550"/>
        <end position="1661"/>
    </location>
</feature>
<dbReference type="EC" id="3.4.14.5" evidence="5"/>
<evidence type="ECO:0000313" key="24">
    <source>
        <dbReference type="Proteomes" id="UP000052978"/>
    </source>
</evidence>
<feature type="region of interest" description="Disordered" evidence="19">
    <location>
        <begin position="65"/>
        <end position="149"/>
    </location>
</feature>
<dbReference type="GO" id="GO:0005886">
    <property type="term" value="C:plasma membrane"/>
    <property type="evidence" value="ECO:0007669"/>
    <property type="project" value="UniProtKB-SubCell"/>
</dbReference>
<dbReference type="InterPro" id="IPR001375">
    <property type="entry name" value="Peptidase_S9_cat"/>
</dbReference>
<dbReference type="InterPro" id="IPR003598">
    <property type="entry name" value="Ig_sub2"/>
</dbReference>
<dbReference type="FunFam" id="2.60.40.10:FF:001755">
    <property type="entry name" value="Immunoglobulin superfamily DCC subclass member 4"/>
    <property type="match status" value="1"/>
</dbReference>
<keyword evidence="16" id="KW-1015">Disulfide bond</keyword>
<dbReference type="InterPro" id="IPR007110">
    <property type="entry name" value="Ig-like_dom"/>
</dbReference>
<dbReference type="InterPro" id="IPR002469">
    <property type="entry name" value="Peptidase_S9B_N"/>
</dbReference>
<dbReference type="InterPro" id="IPR045785">
    <property type="entry name" value="Dpp_8/9_N"/>
</dbReference>
<keyword evidence="9 20" id="KW-0812">Transmembrane</keyword>
<organism evidence="23 24">
    <name type="scientific">Myotis brandtii</name>
    <name type="common">Brandt's bat</name>
    <dbReference type="NCBI Taxonomy" id="109478"/>
    <lineage>
        <taxon>Eukaryota</taxon>
        <taxon>Metazoa</taxon>
        <taxon>Chordata</taxon>
        <taxon>Craniata</taxon>
        <taxon>Vertebrata</taxon>
        <taxon>Euteleostomi</taxon>
        <taxon>Mammalia</taxon>
        <taxon>Eutheria</taxon>
        <taxon>Laurasiatheria</taxon>
        <taxon>Chiroptera</taxon>
        <taxon>Yangochiroptera</taxon>
        <taxon>Vespertilionidae</taxon>
        <taxon>Myotis</taxon>
    </lineage>
</organism>
<dbReference type="PROSITE" id="PS50835">
    <property type="entry name" value="IG_LIKE"/>
    <property type="match status" value="3"/>
</dbReference>
<dbReference type="InterPro" id="IPR003961">
    <property type="entry name" value="FN3_dom"/>
</dbReference>
<dbReference type="FunFam" id="2.140.10.30:FF:000002">
    <property type="entry name" value="Dipeptidyl peptidase 8-like isoform"/>
    <property type="match status" value="1"/>
</dbReference>
<dbReference type="GO" id="GO:0008239">
    <property type="term" value="F:dipeptidyl-peptidase activity"/>
    <property type="evidence" value="ECO:0007669"/>
    <property type="project" value="UniProtKB-EC"/>
</dbReference>
<evidence type="ECO:0000256" key="7">
    <source>
        <dbReference type="ARBA" id="ARBA00022475"/>
    </source>
</evidence>
<evidence type="ECO:0000256" key="16">
    <source>
        <dbReference type="ARBA" id="ARBA00023157"/>
    </source>
</evidence>
<keyword evidence="18" id="KW-0393">Immunoglobulin domain</keyword>
<dbReference type="Gene3D" id="3.40.50.1820">
    <property type="entry name" value="alpha/beta hydrolase"/>
    <property type="match status" value="1"/>
</dbReference>
<feature type="domain" description="Fibronectin type-III" evidence="22">
    <location>
        <begin position="1349"/>
        <end position="1443"/>
    </location>
</feature>
<dbReference type="FunFam" id="2.60.40.10:FF:000456">
    <property type="entry name" value="protogenin isoform X2"/>
    <property type="match status" value="1"/>
</dbReference>
<evidence type="ECO:0000256" key="12">
    <source>
        <dbReference type="ARBA" id="ARBA00022801"/>
    </source>
</evidence>
<gene>
    <name evidence="23" type="ORF">D623_10029351</name>
</gene>
<evidence type="ECO:0000256" key="6">
    <source>
        <dbReference type="ARBA" id="ARBA00022438"/>
    </source>
</evidence>
<dbReference type="InterPro" id="IPR003599">
    <property type="entry name" value="Ig_sub"/>
</dbReference>
<feature type="domain" description="Fibronectin type-III" evidence="22">
    <location>
        <begin position="1670"/>
        <end position="1763"/>
    </location>
</feature>
<evidence type="ECO:0000256" key="3">
    <source>
        <dbReference type="ARBA" id="ARBA00009588"/>
    </source>
</evidence>
<evidence type="ECO:0000256" key="19">
    <source>
        <dbReference type="SAM" id="MobiDB-lite"/>
    </source>
</evidence>
<dbReference type="FunFam" id="2.60.40.10:FF:000551">
    <property type="entry name" value="Protogenin A"/>
    <property type="match status" value="1"/>
</dbReference>
<dbReference type="FunFam" id="2.60.40.10:FF:000759">
    <property type="entry name" value="Immunoglobulin superfamily DCC subclass member 4"/>
    <property type="match status" value="1"/>
</dbReference>
<keyword evidence="15 20" id="KW-0472">Membrane</keyword>
<keyword evidence="6" id="KW-0031">Aminopeptidase</keyword>
<keyword evidence="11" id="KW-0677">Repeat</keyword>
<dbReference type="GO" id="GO:0006508">
    <property type="term" value="P:proteolysis"/>
    <property type="evidence" value="ECO:0007669"/>
    <property type="project" value="UniProtKB-KW"/>
</dbReference>
<keyword evidence="24" id="KW-1185">Reference proteome</keyword>
<feature type="region of interest" description="Disordered" evidence="19">
    <location>
        <begin position="2128"/>
        <end position="2166"/>
    </location>
</feature>
<evidence type="ECO:0000313" key="23">
    <source>
        <dbReference type="EMBL" id="EPQ04485.1"/>
    </source>
</evidence>
<feature type="domain" description="Fibronectin type-III" evidence="22">
    <location>
        <begin position="1768"/>
        <end position="1863"/>
    </location>
</feature>
<keyword evidence="13" id="KW-0720">Serine protease</keyword>
<feature type="domain" description="Ig-like" evidence="21">
    <location>
        <begin position="1144"/>
        <end position="1241"/>
    </location>
</feature>
<evidence type="ECO:0000256" key="9">
    <source>
        <dbReference type="ARBA" id="ARBA00022692"/>
    </source>
</evidence>
<dbReference type="eggNOG" id="KOG4221">
    <property type="taxonomic scope" value="Eukaryota"/>
</dbReference>
<feature type="domain" description="Ig-like" evidence="21">
    <location>
        <begin position="1260"/>
        <end position="1348"/>
    </location>
</feature>
<dbReference type="FunFam" id="2.60.40.10:FF:000273">
    <property type="entry name" value="contactin-3 isoform X1"/>
    <property type="match status" value="1"/>
</dbReference>
<comment type="similarity">
    <text evidence="4">Belongs to the peptidase S9B family. DPPIV subfamily.</text>
</comment>
<dbReference type="InterPro" id="IPR050278">
    <property type="entry name" value="Serine_Prot_S9B/DPPIV"/>
</dbReference>
<keyword evidence="8" id="KW-0645">Protease</keyword>
<keyword evidence="14 20" id="KW-1133">Transmembrane helix</keyword>
<dbReference type="SUPFAM" id="SSF53474">
    <property type="entry name" value="alpha/beta-Hydrolases"/>
    <property type="match status" value="1"/>
</dbReference>
<dbReference type="CDD" id="cd00063">
    <property type="entry name" value="FN3"/>
    <property type="match status" value="5"/>
</dbReference>
<dbReference type="SMART" id="SM00408">
    <property type="entry name" value="IGc2"/>
    <property type="match status" value="2"/>
</dbReference>
<dbReference type="PANTHER" id="PTHR11731:SF98">
    <property type="entry name" value="DIPEPTIDYL PEPTIDASE 8"/>
    <property type="match status" value="1"/>
</dbReference>
<evidence type="ECO:0000256" key="4">
    <source>
        <dbReference type="ARBA" id="ARBA00010036"/>
    </source>
</evidence>
<dbReference type="GO" id="GO:0004177">
    <property type="term" value="F:aminopeptidase activity"/>
    <property type="evidence" value="ECO:0007669"/>
    <property type="project" value="UniProtKB-KW"/>
</dbReference>
<dbReference type="FunFam" id="2.60.40.10:FF:001275">
    <property type="entry name" value="Immunoglobulin superfamily DCC subclass member 4"/>
    <property type="match status" value="1"/>
</dbReference>
<comment type="catalytic activity">
    <reaction evidence="1">
        <text>Release of an N-terminal dipeptide, Xaa-Yaa-|-Zaa-, from a polypeptide, preferentially when Yaa is Pro, provided Zaa is neither Pro nor hydroxyproline.</text>
        <dbReference type="EC" id="3.4.14.5"/>
    </reaction>
</comment>
<dbReference type="SUPFAM" id="SSF82171">
    <property type="entry name" value="DPP6 N-terminal domain-like"/>
    <property type="match status" value="1"/>
</dbReference>
<dbReference type="SMART" id="SM00060">
    <property type="entry name" value="FN3"/>
    <property type="match status" value="5"/>
</dbReference>
<sequence length="2166" mass="239704">MQLSKPELTAFRRKDKNHFFEVFWTFQLTSMISIPLRLGGGCGPSETAAGLLQVRRDRLDLAGQLWTSSHGPSSHCPAAPFTQRAHPTPPTAPANPNPNCQASRAGLGLHQAEDYEQRRGRGQPPRPPRDSRSPRRYLHRSGGRDPDVRVFPDEGQLLPGAGRRKCNMAAAMETEQLGVEIFETAECEENIESGDQPKLEPFYVERYSWSQLKKLLADTRKYHGYMMAKAPHDFMFVKRNDPDGPHSDRIYYLAMSGENRENTLFYSEIPKNINKAAILMLSWKPLLDLFQATLDYGMYSREEELLRERKRIGTVGIASYDYHQGSGTFLFQAGSGIYHVKDGGPQGFTQQPLRPNLVETSCPNIRMDPKLCPADPDWIAFIHSNDIWISNIVTREERRLTYVHNELANMEEDPRSAGVATFVLQEEFDRYSGYWWCPEAETTPSGSKILRILYEENDESEVEIIHVTSPMLETRRADSFRYPKTGTANPKVTFKMSEIMIDTEGRIIDVIDKELIQPFEILFEGVEYIARAGWTPEGKYAWSILLDRSQTRLQIVLISPELFIPVEDDAMERQRLIESVPDSVTPLIIYEETTDIWINIHDIFHVFPQSHEDEIEFIFASECKTGFRHLYKITSILKESKYKRSSGGLPAPSDFKCPVKEEIAITSGEWEVLGRHGSNIQVDEVKKLVYFEGTKDSPLEHHLYVVSYVNPGEVTRLTDRGYSHSCCISRHCDFFISKYSNQKNPHSVSLYKLSSPEDDSTCKTKEFWATILDSAGPLPDYTPPEIFSFESTTGFTLYGMLYKPHDLQPGKKYPTVLFIYGGPQVQLVNNRFKGVKYFRLNTLASLGYVVVVIDNRGSCHRGLKFEGAFKYKMGQIEIDDQVEGLQYLASRYDFIDLDRVGIHGWSYGGYLSLMALIQRSDIFRVAIAGAPVTLWIFYDTGYTERYMGHPDQNEQGYYLGSVAMQAEKFPSEPNRLLLLHGFLDENVHFAHTSILLSFLVRAGKPYDLQIYPQERHSIRVPESGEHYELHLLHYLQENLGSRELPLPQETTVELSCGPGPVQVVLGPEQVAVLDCSLGTAAAGPPTSITWSKDGGVLLEHSHLRLLPNGSLWLSQPLAPNGSEEAAPGASDVIEGSYSCLARGPLGVVASQAAVVKLATLTGFSLHPESQTVEENGTARFECHIEGLPAPSITWEKDQVTVPAEPRLITLPNGVLQILDVQESDAGSYRCVATNSAHQRFSQEALLRVARRGSLASTGGQDVVIVAAPENTTVVSGQSVVMECVASADPTPFVSWVRQDGKPISTDVIVLGRTNLLIASAHPRHSGVYVCRANKPRTRDFAAAAAELRVLGEAGRSWGSGSAVLVAWERPELHSEQIIGFSLHYQKARGMDNVEYQFAVNNDTTELQVRDLEPNTDYEFYVVAYSQLGASRTSTPALVHTLDDVPSAAPQLSLSSPNPSDIRVAWLPLPPSLSNGQVVKYKIEYSLGKEDQISSSEVPGNETQLTLNSLLPNKVYRVRISAGTGAGYGAPSQWMQHRTPSMHNQSHVPFAPAELKVRARMESLVVSWQPPPHPAQISGYKLYWREVGAEEEADGESPPGGRGDQAWDVGPVRLKKKVKQYELTQLVPGRLYEVKLVAFNKHEDGYAAVWKGRTEKAPTPDLPIQRGPPLPPAHVHAESNSSTSIWLRWKKPDFTTVKIVNYTVRFSPWGLRNASLVTYYTSSGEDILIGGLKPFTKYEFAVQSHGVDVDGPFGSVVERSTLPDRPSTPPSDLRLSSLTPSTVLLHWCPPTEPNGEIVEYLILYSNNHTQPEHQWTLLTTEGNIFSAEVRGLESDTRYFFKMGARTEVGPGPFSGLQDVITLQEKLADSLDVHSVTGIIVGVCLGLLCLLACMCAVLRRGPHREALPGLSSTATAGNPALYSRARLGSPNPPATHELESLVHPRPQDWAPPPSDIEDRAEVHSLMGGGASDGRGHSKRKISWAQPGGPSWAGSWAGCELPQAGPVPYLTRALLPPAGTGQTLLLQALVYDAIKGNGRKKPPPACRNQVEADVIVHSDFSASKGNLDLHLQDLEPEDFLPSEAPDLTSGVADLGQGGDWLDRELGGCEQATTGPDRLTCLPEAPSCPYLDLQPSEALEEAPGDSCQSKAPCPLGASPGLSRASVSSSA</sequence>
<evidence type="ECO:0000259" key="21">
    <source>
        <dbReference type="PROSITE" id="PS50835"/>
    </source>
</evidence>
<dbReference type="FunFam" id="2.60.40.10:FF:001038">
    <property type="entry name" value="Immunoglobulin superfamily DCC subclass member 4"/>
    <property type="match status" value="1"/>
</dbReference>
<dbReference type="GO" id="GO:0008236">
    <property type="term" value="F:serine-type peptidase activity"/>
    <property type="evidence" value="ECO:0007669"/>
    <property type="project" value="UniProtKB-KW"/>
</dbReference>
<evidence type="ECO:0000256" key="8">
    <source>
        <dbReference type="ARBA" id="ARBA00022670"/>
    </source>
</evidence>
<proteinExistence type="inferred from homology"/>
<reference evidence="23 24" key="1">
    <citation type="journal article" date="2013" name="Nat. Commun.">
        <title>Genome analysis reveals insights into physiology and longevity of the Brandt's bat Myotis brandtii.</title>
        <authorList>
            <person name="Seim I."/>
            <person name="Fang X."/>
            <person name="Xiong Z."/>
            <person name="Lobanov A.V."/>
            <person name="Huang Z."/>
            <person name="Ma S."/>
            <person name="Feng Y."/>
            <person name="Turanov A.A."/>
            <person name="Zhu Y."/>
            <person name="Lenz T.L."/>
            <person name="Gerashchenko M.V."/>
            <person name="Fan D."/>
            <person name="Hee Yim S."/>
            <person name="Yao X."/>
            <person name="Jordan D."/>
            <person name="Xiong Y."/>
            <person name="Ma Y."/>
            <person name="Lyapunov A.N."/>
            <person name="Chen G."/>
            <person name="Kulakova O.I."/>
            <person name="Sun Y."/>
            <person name="Lee S.G."/>
            <person name="Bronson R.T."/>
            <person name="Moskalev A.A."/>
            <person name="Sunyaev S.R."/>
            <person name="Zhang G."/>
            <person name="Krogh A."/>
            <person name="Wang J."/>
            <person name="Gladyshev V.N."/>
        </authorList>
    </citation>
    <scope>NUCLEOTIDE SEQUENCE [LARGE SCALE GENOMIC DNA]</scope>
</reference>
<dbReference type="Pfam" id="PF00041">
    <property type="entry name" value="fn3"/>
    <property type="match status" value="5"/>
</dbReference>
<dbReference type="SMART" id="SM00409">
    <property type="entry name" value="IG"/>
    <property type="match status" value="2"/>
</dbReference>
<evidence type="ECO:0000256" key="15">
    <source>
        <dbReference type="ARBA" id="ARBA00023136"/>
    </source>
</evidence>
<evidence type="ECO:0000256" key="13">
    <source>
        <dbReference type="ARBA" id="ARBA00022825"/>
    </source>
</evidence>
<evidence type="ECO:0000256" key="20">
    <source>
        <dbReference type="SAM" id="Phobius"/>
    </source>
</evidence>
<dbReference type="Proteomes" id="UP000052978">
    <property type="component" value="Unassembled WGS sequence"/>
</dbReference>
<evidence type="ECO:0000256" key="11">
    <source>
        <dbReference type="ARBA" id="ARBA00022737"/>
    </source>
</evidence>
<name>S7MLU5_MYOBR</name>
<keyword evidence="10" id="KW-0732">Signal</keyword>
<dbReference type="Pfam" id="PF00326">
    <property type="entry name" value="Peptidase_S9"/>
    <property type="match status" value="1"/>
</dbReference>
<dbReference type="EMBL" id="KE161558">
    <property type="protein sequence ID" value="EPQ04485.1"/>
    <property type="molecule type" value="Genomic_DNA"/>
</dbReference>
<dbReference type="InterPro" id="IPR036116">
    <property type="entry name" value="FN3_sf"/>
</dbReference>
<feature type="compositionally biased region" description="Pro residues" evidence="19">
    <location>
        <begin position="87"/>
        <end position="96"/>
    </location>
</feature>
<comment type="subcellular location">
    <subcellularLocation>
        <location evidence="2">Cell membrane</location>
        <topology evidence="2">Single-pass type I membrane protein</topology>
    </subcellularLocation>
</comment>
<evidence type="ECO:0000256" key="10">
    <source>
        <dbReference type="ARBA" id="ARBA00022729"/>
    </source>
</evidence>
<dbReference type="InterPro" id="IPR013783">
    <property type="entry name" value="Ig-like_fold"/>
</dbReference>
<keyword evidence="17" id="KW-0325">Glycoprotein</keyword>
<dbReference type="InterPro" id="IPR036179">
    <property type="entry name" value="Ig-like_dom_sf"/>
</dbReference>
<evidence type="ECO:0000256" key="1">
    <source>
        <dbReference type="ARBA" id="ARBA00001257"/>
    </source>
</evidence>
<comment type="similarity">
    <text evidence="3">Belongs to the immunoglobulin superfamily. DCC family.</text>
</comment>
<evidence type="ECO:0000256" key="14">
    <source>
        <dbReference type="ARBA" id="ARBA00022989"/>
    </source>
</evidence>
<accession>S7MLU5</accession>
<dbReference type="InterPro" id="IPR029058">
    <property type="entry name" value="AB_hydrolase_fold"/>
</dbReference>
<evidence type="ECO:0000259" key="22">
    <source>
        <dbReference type="PROSITE" id="PS50853"/>
    </source>
</evidence>
<dbReference type="Gene3D" id="2.60.40.10">
    <property type="entry name" value="Immunoglobulins"/>
    <property type="match status" value="8"/>
</dbReference>
<protein>
    <recommendedName>
        <fullName evidence="5">dipeptidyl-peptidase IV</fullName>
        <ecNumber evidence="5">3.4.14.5</ecNumber>
    </recommendedName>
</protein>
<dbReference type="PANTHER" id="PTHR11731">
    <property type="entry name" value="PROTEASE FAMILY S9B,C DIPEPTIDYL-PEPTIDASE IV-RELATED"/>
    <property type="match status" value="1"/>
</dbReference>
<keyword evidence="12" id="KW-0378">Hydrolase</keyword>
<evidence type="ECO:0000256" key="17">
    <source>
        <dbReference type="ARBA" id="ARBA00023180"/>
    </source>
</evidence>
<evidence type="ECO:0000256" key="2">
    <source>
        <dbReference type="ARBA" id="ARBA00004251"/>
    </source>
</evidence>
<evidence type="ECO:0000256" key="18">
    <source>
        <dbReference type="ARBA" id="ARBA00023319"/>
    </source>
</evidence>
<dbReference type="SUPFAM" id="SSF48726">
    <property type="entry name" value="Immunoglobulin"/>
    <property type="match status" value="2"/>
</dbReference>
<keyword evidence="7" id="KW-1003">Cell membrane</keyword>
<dbReference type="Pfam" id="PF00930">
    <property type="entry name" value="DPPIV_N"/>
    <property type="match status" value="1"/>
</dbReference>
<feature type="domain" description="Ig-like" evidence="21">
    <location>
        <begin position="1047"/>
        <end position="1141"/>
    </location>
</feature>
<dbReference type="Gene3D" id="2.140.10.30">
    <property type="entry name" value="Dipeptidylpeptidase IV, N-terminal domain"/>
    <property type="match status" value="1"/>
</dbReference>